<dbReference type="InterPro" id="IPR006521">
    <property type="entry name" value="Tail_protein_I"/>
</dbReference>
<gene>
    <name evidence="1" type="ORF">SAMN02745130_01007</name>
</gene>
<name>A0A1T4W599_9GAMM</name>
<dbReference type="Pfam" id="PF09684">
    <property type="entry name" value="Tail_P2_I"/>
    <property type="match status" value="1"/>
</dbReference>
<accession>A0A1T4W599</accession>
<organism evidence="1 2">
    <name type="scientific">Thiothrix eikelboomii</name>
    <dbReference type="NCBI Taxonomy" id="92487"/>
    <lineage>
        <taxon>Bacteria</taxon>
        <taxon>Pseudomonadati</taxon>
        <taxon>Pseudomonadota</taxon>
        <taxon>Gammaproteobacteria</taxon>
        <taxon>Thiotrichales</taxon>
        <taxon>Thiotrichaceae</taxon>
        <taxon>Thiothrix</taxon>
    </lineage>
</organism>
<proteinExistence type="predicted"/>
<dbReference type="STRING" id="92487.SAMN02745130_01007"/>
<protein>
    <submittedName>
        <fullName evidence="1">Phage tail protein (Tail_P2_I)</fullName>
    </submittedName>
</protein>
<sequence>MPCGSLLPLNSSRTRFLEALECNIVPPADLDAAIRQLRGLKLDPPDILLPYLVWEYGLTAIVPYLPNLRVVIRDGLLWQKERGTEAGIRRALAWIGVDPDCVEDEIPGVHWNELQLDTGFVPSAEQLRRIIALTMMSTPARTKLKRLYHGCDRRRFVLDASRWGDLLDDYSGIRPPEYNGLVLSFCHRIKTSVQEPMDVAEESHGLIFGAVTKFINAHLLDEDFVFGELALPNHPAYVTLFFAQELRYLPLTTWLQDRWQQQPWNAPRMTSGAGVMIHHSTSIASPAAQTEGLKSFLSHANTMQFERSVATGTSRVSGSVSAPYSPPWRQNTWTQQAWTTDILIASDAA</sequence>
<keyword evidence="2" id="KW-1185">Reference proteome</keyword>
<dbReference type="EMBL" id="FUYB01000003">
    <property type="protein sequence ID" value="SKA72228.1"/>
    <property type="molecule type" value="Genomic_DNA"/>
</dbReference>
<reference evidence="1 2" key="1">
    <citation type="submission" date="2017-02" db="EMBL/GenBank/DDBJ databases">
        <authorList>
            <person name="Peterson S.W."/>
        </authorList>
    </citation>
    <scope>NUCLEOTIDE SEQUENCE [LARGE SCALE GENOMIC DNA]</scope>
    <source>
        <strain evidence="1 2">ATCC 49788</strain>
    </source>
</reference>
<evidence type="ECO:0000313" key="1">
    <source>
        <dbReference type="EMBL" id="SKA72228.1"/>
    </source>
</evidence>
<dbReference type="AlphaFoldDB" id="A0A1T4W599"/>
<dbReference type="Proteomes" id="UP000190460">
    <property type="component" value="Unassembled WGS sequence"/>
</dbReference>
<evidence type="ECO:0000313" key="2">
    <source>
        <dbReference type="Proteomes" id="UP000190460"/>
    </source>
</evidence>